<protein>
    <recommendedName>
        <fullName evidence="4">Putative HNH nuclease YajD</fullName>
    </recommendedName>
</protein>
<sequence>MPSKPKRPCSQPGCTELTTEGSRCSEHKRVIDRYRGTAAQRGYDGKWRKARLGFLRKHPLCKHCQEKNRLTEATVVDHIKPHKGDKTLFWDRDNWQPLCASCHSIKTAREDGGFGNAN</sequence>
<dbReference type="CDD" id="cd00085">
    <property type="entry name" value="HNHc"/>
    <property type="match status" value="1"/>
</dbReference>
<comment type="caution">
    <text evidence="6">The sequence shown here is derived from an EMBL/GenBank/DDBJ whole genome shotgun (WGS) entry which is preliminary data.</text>
</comment>
<reference evidence="6" key="1">
    <citation type="submission" date="2022-04" db="EMBL/GenBank/DDBJ databases">
        <title>Paenibacillus mangrovi sp. nov., a novel endophytic bacterium isolated from bark of Kandelia candel.</title>
        <authorList>
            <person name="Tuo L."/>
        </authorList>
    </citation>
    <scope>NUCLEOTIDE SEQUENCE</scope>
    <source>
        <strain evidence="6">KQZ6P-2</strain>
    </source>
</reference>
<dbReference type="PANTHER" id="PTHR41286:SF1">
    <property type="entry name" value="HNH NUCLEASE YAJD-RELATED"/>
    <property type="match status" value="1"/>
</dbReference>
<dbReference type="AlphaFoldDB" id="A0A9X2B558"/>
<evidence type="ECO:0000259" key="5">
    <source>
        <dbReference type="SMART" id="SM00507"/>
    </source>
</evidence>
<organism evidence="6 7">
    <name type="scientific">Paenibacillus mangrovi</name>
    <dbReference type="NCBI Taxonomy" id="2931978"/>
    <lineage>
        <taxon>Bacteria</taxon>
        <taxon>Bacillati</taxon>
        <taxon>Bacillota</taxon>
        <taxon>Bacilli</taxon>
        <taxon>Bacillales</taxon>
        <taxon>Paenibacillaceae</taxon>
        <taxon>Paenibacillus</taxon>
    </lineage>
</organism>
<dbReference type="GO" id="GO:0008270">
    <property type="term" value="F:zinc ion binding"/>
    <property type="evidence" value="ECO:0007669"/>
    <property type="project" value="InterPro"/>
</dbReference>
<evidence type="ECO:0000256" key="4">
    <source>
        <dbReference type="ARBA" id="ARBA00040194"/>
    </source>
</evidence>
<evidence type="ECO:0000256" key="3">
    <source>
        <dbReference type="ARBA" id="ARBA00038412"/>
    </source>
</evidence>
<gene>
    <name evidence="6" type="ORF">MUG84_26590</name>
</gene>
<comment type="similarity">
    <text evidence="3">Belongs to the HNH nuclease family.</text>
</comment>
<dbReference type="GO" id="GO:0004519">
    <property type="term" value="F:endonuclease activity"/>
    <property type="evidence" value="ECO:0007669"/>
    <property type="project" value="UniProtKB-KW"/>
</dbReference>
<dbReference type="GO" id="GO:0003676">
    <property type="term" value="F:nucleic acid binding"/>
    <property type="evidence" value="ECO:0007669"/>
    <property type="project" value="InterPro"/>
</dbReference>
<dbReference type="GO" id="GO:0016787">
    <property type="term" value="F:hydrolase activity"/>
    <property type="evidence" value="ECO:0007669"/>
    <property type="project" value="UniProtKB-KW"/>
</dbReference>
<evidence type="ECO:0000313" key="7">
    <source>
        <dbReference type="Proteomes" id="UP001139347"/>
    </source>
</evidence>
<evidence type="ECO:0000256" key="2">
    <source>
        <dbReference type="ARBA" id="ARBA00022801"/>
    </source>
</evidence>
<proteinExistence type="inferred from homology"/>
<evidence type="ECO:0000313" key="6">
    <source>
        <dbReference type="EMBL" id="MCJ8015241.1"/>
    </source>
</evidence>
<feature type="domain" description="HNH nuclease" evidence="5">
    <location>
        <begin position="49"/>
        <end position="104"/>
    </location>
</feature>
<dbReference type="InterPro" id="IPR003615">
    <property type="entry name" value="HNH_nuc"/>
</dbReference>
<keyword evidence="7" id="KW-1185">Reference proteome</keyword>
<dbReference type="Pfam" id="PF01844">
    <property type="entry name" value="HNH"/>
    <property type="match status" value="1"/>
</dbReference>
<evidence type="ECO:0000256" key="1">
    <source>
        <dbReference type="ARBA" id="ARBA00022722"/>
    </source>
</evidence>
<name>A0A9X2B558_9BACL</name>
<keyword evidence="1" id="KW-0540">Nuclease</keyword>
<dbReference type="PANTHER" id="PTHR41286">
    <property type="entry name" value="HNH NUCLEASE YAJD-RELATED"/>
    <property type="match status" value="1"/>
</dbReference>
<dbReference type="SMART" id="SM00507">
    <property type="entry name" value="HNHc"/>
    <property type="match status" value="1"/>
</dbReference>
<dbReference type="Gene3D" id="1.10.30.50">
    <property type="match status" value="1"/>
</dbReference>
<dbReference type="GO" id="GO:0005829">
    <property type="term" value="C:cytosol"/>
    <property type="evidence" value="ECO:0007669"/>
    <property type="project" value="TreeGrafter"/>
</dbReference>
<dbReference type="EMBL" id="JALIRP010000021">
    <property type="protein sequence ID" value="MCJ8015241.1"/>
    <property type="molecule type" value="Genomic_DNA"/>
</dbReference>
<keyword evidence="6" id="KW-0255">Endonuclease</keyword>
<keyword evidence="2" id="KW-0378">Hydrolase</keyword>
<dbReference type="InterPro" id="IPR002711">
    <property type="entry name" value="HNH"/>
</dbReference>
<dbReference type="Proteomes" id="UP001139347">
    <property type="component" value="Unassembled WGS sequence"/>
</dbReference>
<dbReference type="RefSeq" id="WP_244731191.1">
    <property type="nucleotide sequence ID" value="NZ_JALIRP010000021.1"/>
</dbReference>
<accession>A0A9X2B558</accession>